<dbReference type="CDD" id="cd08071">
    <property type="entry name" value="MPN_DUF2466"/>
    <property type="match status" value="1"/>
</dbReference>
<organism evidence="7 8">
    <name type="scientific">Pedobacter cryotolerans</name>
    <dbReference type="NCBI Taxonomy" id="2571270"/>
    <lineage>
        <taxon>Bacteria</taxon>
        <taxon>Pseudomonadati</taxon>
        <taxon>Bacteroidota</taxon>
        <taxon>Sphingobacteriia</taxon>
        <taxon>Sphingobacteriales</taxon>
        <taxon>Sphingobacteriaceae</taxon>
        <taxon>Pedobacter</taxon>
    </lineage>
</organism>
<dbReference type="InterPro" id="IPR001405">
    <property type="entry name" value="UPF0758"/>
</dbReference>
<keyword evidence="8" id="KW-1185">Reference proteome</keyword>
<dbReference type="GO" id="GO:0006508">
    <property type="term" value="P:proteolysis"/>
    <property type="evidence" value="ECO:0007669"/>
    <property type="project" value="UniProtKB-KW"/>
</dbReference>
<dbReference type="Gene3D" id="3.40.140.10">
    <property type="entry name" value="Cytidine Deaminase, domain 2"/>
    <property type="match status" value="1"/>
</dbReference>
<dbReference type="Pfam" id="PF04002">
    <property type="entry name" value="RadC"/>
    <property type="match status" value="1"/>
</dbReference>
<dbReference type="PANTHER" id="PTHR30471:SF3">
    <property type="entry name" value="UPF0758 PROTEIN YEES-RELATED"/>
    <property type="match status" value="1"/>
</dbReference>
<dbReference type="InterPro" id="IPR025657">
    <property type="entry name" value="RadC_JAB"/>
</dbReference>
<evidence type="ECO:0000256" key="2">
    <source>
        <dbReference type="ARBA" id="ARBA00022723"/>
    </source>
</evidence>
<dbReference type="GO" id="GO:0008237">
    <property type="term" value="F:metallopeptidase activity"/>
    <property type="evidence" value="ECO:0007669"/>
    <property type="project" value="UniProtKB-KW"/>
</dbReference>
<evidence type="ECO:0000256" key="5">
    <source>
        <dbReference type="ARBA" id="ARBA00023049"/>
    </source>
</evidence>
<dbReference type="GO" id="GO:0046872">
    <property type="term" value="F:metal ion binding"/>
    <property type="evidence" value="ECO:0007669"/>
    <property type="project" value="UniProtKB-KW"/>
</dbReference>
<dbReference type="RefSeq" id="WP_136877180.1">
    <property type="nucleotide sequence ID" value="NZ_SWBO01000005.1"/>
</dbReference>
<name>A0A4U1C444_9SPHI</name>
<feature type="domain" description="MPN" evidence="6">
    <location>
        <begin position="30"/>
        <end position="155"/>
    </location>
</feature>
<keyword evidence="3" id="KW-0378">Hydrolase</keyword>
<evidence type="ECO:0000256" key="4">
    <source>
        <dbReference type="ARBA" id="ARBA00022833"/>
    </source>
</evidence>
<keyword evidence="4" id="KW-0862">Zinc</keyword>
<sequence length="155" mass="17037">METLQINQLMTVAEVTLRYRPKIKPSNRPVVKCSKDAYEILLGFWNLDKIEFCEQFCVMLLNNRGRVLGVVELSSGGFNGTVADPKMIFGVALKACASSIVIAHNHPSGDLKPSSQDIKVTERLVAAGKLLDLAVNDHLIVTTEGYRSLADDGYI</sequence>
<dbReference type="InterPro" id="IPR037518">
    <property type="entry name" value="MPN"/>
</dbReference>
<dbReference type="Proteomes" id="UP000310477">
    <property type="component" value="Unassembled WGS sequence"/>
</dbReference>
<keyword evidence="5" id="KW-0482">Metalloprotease</keyword>
<dbReference type="SUPFAM" id="SSF102712">
    <property type="entry name" value="JAB1/MPN domain"/>
    <property type="match status" value="1"/>
</dbReference>
<dbReference type="EMBL" id="SWBO01000005">
    <property type="protein sequence ID" value="TKC00017.1"/>
    <property type="molecule type" value="Genomic_DNA"/>
</dbReference>
<accession>A0A4U1C444</accession>
<dbReference type="InterPro" id="IPR020891">
    <property type="entry name" value="UPF0758_CS"/>
</dbReference>
<evidence type="ECO:0000256" key="1">
    <source>
        <dbReference type="ARBA" id="ARBA00022670"/>
    </source>
</evidence>
<evidence type="ECO:0000313" key="7">
    <source>
        <dbReference type="EMBL" id="TKC00017.1"/>
    </source>
</evidence>
<dbReference type="AlphaFoldDB" id="A0A4U1C444"/>
<proteinExistence type="predicted"/>
<evidence type="ECO:0000259" key="6">
    <source>
        <dbReference type="PROSITE" id="PS50249"/>
    </source>
</evidence>
<gene>
    <name evidence="7" type="ORF">FA045_11290</name>
</gene>
<comment type="caution">
    <text evidence="7">The sequence shown here is derived from an EMBL/GenBank/DDBJ whole genome shotgun (WGS) entry which is preliminary data.</text>
</comment>
<reference evidence="7 8" key="1">
    <citation type="submission" date="2019-04" db="EMBL/GenBank/DDBJ databases">
        <title>Pedobacter sp. AR-2-6 sp. nov., isolated from Arctic soil.</title>
        <authorList>
            <person name="Dahal R.H."/>
            <person name="Kim D.-U."/>
        </authorList>
    </citation>
    <scope>NUCLEOTIDE SEQUENCE [LARGE SCALE GENOMIC DNA]</scope>
    <source>
        <strain evidence="7 8">AR-2-6</strain>
    </source>
</reference>
<keyword evidence="2" id="KW-0479">Metal-binding</keyword>
<keyword evidence="1" id="KW-0645">Protease</keyword>
<dbReference type="PANTHER" id="PTHR30471">
    <property type="entry name" value="DNA REPAIR PROTEIN RADC"/>
    <property type="match status" value="1"/>
</dbReference>
<dbReference type="OrthoDB" id="9804482at2"/>
<evidence type="ECO:0000313" key="8">
    <source>
        <dbReference type="Proteomes" id="UP000310477"/>
    </source>
</evidence>
<dbReference type="PROSITE" id="PS01302">
    <property type="entry name" value="UPF0758"/>
    <property type="match status" value="1"/>
</dbReference>
<dbReference type="PROSITE" id="PS50249">
    <property type="entry name" value="MPN"/>
    <property type="match status" value="1"/>
</dbReference>
<evidence type="ECO:0000256" key="3">
    <source>
        <dbReference type="ARBA" id="ARBA00022801"/>
    </source>
</evidence>
<protein>
    <submittedName>
        <fullName evidence="7">DNA repair protein</fullName>
    </submittedName>
</protein>